<evidence type="ECO:0008006" key="4">
    <source>
        <dbReference type="Google" id="ProtNLM"/>
    </source>
</evidence>
<gene>
    <name evidence="2" type="ORF">DVT68_18240</name>
</gene>
<proteinExistence type="predicted"/>
<reference evidence="2 3" key="1">
    <citation type="submission" date="2018-07" db="EMBL/GenBank/DDBJ databases">
        <title>Dyella solisilvae sp. nov., isolated from the pine and broad-leaved mixed forest soil.</title>
        <authorList>
            <person name="Gao Z."/>
            <person name="Qiu L."/>
        </authorList>
    </citation>
    <scope>NUCLEOTIDE SEQUENCE [LARGE SCALE GENOMIC DNA]</scope>
    <source>
        <strain evidence="2 3">DHG54</strain>
    </source>
</reference>
<evidence type="ECO:0000313" key="3">
    <source>
        <dbReference type="Proteomes" id="UP000254711"/>
    </source>
</evidence>
<organism evidence="2 3">
    <name type="scientific">Dyella solisilvae</name>
    <dbReference type="NCBI Taxonomy" id="1920168"/>
    <lineage>
        <taxon>Bacteria</taxon>
        <taxon>Pseudomonadati</taxon>
        <taxon>Pseudomonadota</taxon>
        <taxon>Gammaproteobacteria</taxon>
        <taxon>Lysobacterales</taxon>
        <taxon>Rhodanobacteraceae</taxon>
        <taxon>Dyella</taxon>
    </lineage>
</organism>
<protein>
    <recommendedName>
        <fullName evidence="4">DUF202 domain-containing protein</fullName>
    </recommendedName>
</protein>
<evidence type="ECO:0000313" key="2">
    <source>
        <dbReference type="EMBL" id="RDI97033.1"/>
    </source>
</evidence>
<sequence>MEFVANLFRSFCNLLASGIALLIGIAALASALDLPADSPGWKKDGPLGALVVLAAAAFCAFMARGLYRQGNGRSSWIASAYLFGLAGMALLAVVVIWAMRHY</sequence>
<accession>A0A370K2Z3</accession>
<dbReference type="RefSeq" id="WP_114826647.1">
    <property type="nucleotide sequence ID" value="NZ_QQSY01000007.1"/>
</dbReference>
<keyword evidence="1" id="KW-1133">Transmembrane helix</keyword>
<feature type="transmembrane region" description="Helical" evidence="1">
    <location>
        <begin position="47"/>
        <end position="67"/>
    </location>
</feature>
<name>A0A370K2Z3_9GAMM</name>
<dbReference type="EMBL" id="QQSY01000007">
    <property type="protein sequence ID" value="RDI97033.1"/>
    <property type="molecule type" value="Genomic_DNA"/>
</dbReference>
<comment type="caution">
    <text evidence="2">The sequence shown here is derived from an EMBL/GenBank/DDBJ whole genome shotgun (WGS) entry which is preliminary data.</text>
</comment>
<feature type="transmembrane region" description="Helical" evidence="1">
    <location>
        <begin position="79"/>
        <end position="99"/>
    </location>
</feature>
<keyword evidence="1" id="KW-0812">Transmembrane</keyword>
<evidence type="ECO:0000256" key="1">
    <source>
        <dbReference type="SAM" id="Phobius"/>
    </source>
</evidence>
<keyword evidence="1" id="KW-0472">Membrane</keyword>
<keyword evidence="3" id="KW-1185">Reference proteome</keyword>
<dbReference type="AlphaFoldDB" id="A0A370K2Z3"/>
<dbReference type="Proteomes" id="UP000254711">
    <property type="component" value="Unassembled WGS sequence"/>
</dbReference>